<dbReference type="Proteomes" id="UP000614601">
    <property type="component" value="Unassembled WGS sequence"/>
</dbReference>
<sequence length="159" mass="18757">MRSIREHYSLYKSRKLLHGKSKKRTKQSAQNPSTFEVKQTAGGTVRECAYYGMIICRSFQLLKQFKKNDTQFKSDDPKVDSLMTEAIFEFHSHLKQIHQLYALTEVYVAQRREQLKEESVKSSTFPINLAPLQRIQEIQRKPRKKFTINELLDNQNNTM</sequence>
<dbReference type="EMBL" id="CAJFDH010000003">
    <property type="protein sequence ID" value="CAD5215234.1"/>
    <property type="molecule type" value="Genomic_DNA"/>
</dbReference>
<accession>A0A811KJD9</accession>
<keyword evidence="2" id="KW-1185">Reference proteome</keyword>
<organism evidence="1 2">
    <name type="scientific">Bursaphelenchus okinawaensis</name>
    <dbReference type="NCBI Taxonomy" id="465554"/>
    <lineage>
        <taxon>Eukaryota</taxon>
        <taxon>Metazoa</taxon>
        <taxon>Ecdysozoa</taxon>
        <taxon>Nematoda</taxon>
        <taxon>Chromadorea</taxon>
        <taxon>Rhabditida</taxon>
        <taxon>Tylenchina</taxon>
        <taxon>Tylenchomorpha</taxon>
        <taxon>Aphelenchoidea</taxon>
        <taxon>Aphelenchoididae</taxon>
        <taxon>Bursaphelenchus</taxon>
    </lineage>
</organism>
<gene>
    <name evidence="1" type="ORF">BOKJ2_LOCUS5991</name>
</gene>
<protein>
    <submittedName>
        <fullName evidence="1">Uncharacterized protein</fullName>
    </submittedName>
</protein>
<reference evidence="1" key="1">
    <citation type="submission" date="2020-09" db="EMBL/GenBank/DDBJ databases">
        <authorList>
            <person name="Kikuchi T."/>
        </authorList>
    </citation>
    <scope>NUCLEOTIDE SEQUENCE</scope>
    <source>
        <strain evidence="1">SH1</strain>
    </source>
</reference>
<dbReference type="EMBL" id="CAJFCW020000003">
    <property type="protein sequence ID" value="CAG9103732.1"/>
    <property type="molecule type" value="Genomic_DNA"/>
</dbReference>
<dbReference type="Proteomes" id="UP000783686">
    <property type="component" value="Unassembled WGS sequence"/>
</dbReference>
<name>A0A811KJD9_9BILA</name>
<dbReference type="OrthoDB" id="10056939at2759"/>
<evidence type="ECO:0000313" key="2">
    <source>
        <dbReference type="Proteomes" id="UP000614601"/>
    </source>
</evidence>
<dbReference type="AlphaFoldDB" id="A0A811KJD9"/>
<evidence type="ECO:0000313" key="1">
    <source>
        <dbReference type="EMBL" id="CAD5215234.1"/>
    </source>
</evidence>
<comment type="caution">
    <text evidence="1">The sequence shown here is derived from an EMBL/GenBank/DDBJ whole genome shotgun (WGS) entry which is preliminary data.</text>
</comment>
<proteinExistence type="predicted"/>